<name>A0A2P6AT79_9GAMM</name>
<feature type="domain" description="Glycine cleavage system P-protein N-terminal" evidence="5">
    <location>
        <begin position="3"/>
        <end position="451"/>
    </location>
</feature>
<protein>
    <recommendedName>
        <fullName evidence="4">Probable glycine dehydrogenase (decarboxylating) subunit 1</fullName>
        <ecNumber evidence="4">1.4.4.2</ecNumber>
    </recommendedName>
    <alternativeName>
        <fullName evidence="4">Glycine cleavage system P-protein subunit 1</fullName>
    </alternativeName>
    <alternativeName>
        <fullName evidence="4">Glycine decarboxylase subunit 1</fullName>
    </alternativeName>
    <alternativeName>
        <fullName evidence="4">Glycine dehydrogenase (aminomethyl-transferring) subunit 1</fullName>
    </alternativeName>
</protein>
<evidence type="ECO:0000256" key="3">
    <source>
        <dbReference type="ARBA" id="ARBA00049026"/>
    </source>
</evidence>
<proteinExistence type="inferred from homology"/>
<dbReference type="PIRSF" id="PIRSF006815">
    <property type="entry name" value="GcvPA"/>
    <property type="match status" value="1"/>
</dbReference>
<comment type="function">
    <text evidence="1 4">The glycine cleavage system catalyzes the degradation of glycine. The P protein binds the alpha-amino group of glycine through its pyridoxal phosphate cofactor; CO(2) is released and the remaining methylamine moiety is then transferred to the lipoamide cofactor of the H protein.</text>
</comment>
<sequence>MPFIPHTPGDVRRMLDTLDNGQGDRGQGAESLDTLFDEIPDALRCRPLTGVPDGRSEMEVTRLMRERSEQDAGALCFIGAGAYEHHIPAAVWDLASRGEFLTAYTPYQAEASQGTLQVIYEFQSMMAHLTAMDASNASVYDGASGLSEAVLMAIRANRKSKSRRILMPRTVSPLYRSAVRAIVEGQDIELVELDYHRQGGHIDPGSLKRYEGEDFAALVIPQPNFFGVLEEVDVLTNWAHAHGLLVIGCVNPLALALFAPPGDWGDKGADIVVGEAQPFGIPLSSGGPYCGFLCCKMEHIRQMPGRIIGRTVDLEGKPGFALTLQAREQHIRRAKATSNICTNQGLAMTASTIYLSLLGAEGLERVALASHKNIRELSQATSKSGGISRVFNRPVFHEKVLGLPVPVAPVLAKMALQGVLGGYDLSADYPELGHALLVCATETKNAADIQRYAAALDHALVTE</sequence>
<dbReference type="Gene3D" id="3.40.640.10">
    <property type="entry name" value="Type I PLP-dependent aspartate aminotransferase-like (Major domain)"/>
    <property type="match status" value="1"/>
</dbReference>
<dbReference type="PANTHER" id="PTHR42806:SF1">
    <property type="entry name" value="GLYCINE DEHYDROGENASE (DECARBOXYLATING)"/>
    <property type="match status" value="1"/>
</dbReference>
<dbReference type="Proteomes" id="UP000243900">
    <property type="component" value="Unassembled WGS sequence"/>
</dbReference>
<evidence type="ECO:0000259" key="5">
    <source>
        <dbReference type="Pfam" id="PF02347"/>
    </source>
</evidence>
<dbReference type="InterPro" id="IPR015424">
    <property type="entry name" value="PyrdxlP-dep_Trfase"/>
</dbReference>
<dbReference type="HAMAP" id="MF_00712">
    <property type="entry name" value="GcvPA"/>
    <property type="match status" value="1"/>
</dbReference>
<accession>A0A2P6AT79</accession>
<dbReference type="AlphaFoldDB" id="A0A2P6AT79"/>
<dbReference type="RefSeq" id="WP_105191892.1">
    <property type="nucleotide sequence ID" value="NZ_PTQZ01000078.1"/>
</dbReference>
<comment type="similarity">
    <text evidence="4">Belongs to the GcvP family. N-terminal subunit subfamily.</text>
</comment>
<dbReference type="OrthoDB" id="9801272at2"/>
<dbReference type="GO" id="GO:0019464">
    <property type="term" value="P:glycine decarboxylation via glycine cleavage system"/>
    <property type="evidence" value="ECO:0007669"/>
    <property type="project" value="UniProtKB-UniRule"/>
</dbReference>
<evidence type="ECO:0000256" key="2">
    <source>
        <dbReference type="ARBA" id="ARBA00023002"/>
    </source>
</evidence>
<dbReference type="GO" id="GO:0009116">
    <property type="term" value="P:nucleoside metabolic process"/>
    <property type="evidence" value="ECO:0007669"/>
    <property type="project" value="InterPro"/>
</dbReference>
<dbReference type="InterPro" id="IPR015421">
    <property type="entry name" value="PyrdxlP-dep_Trfase_major"/>
</dbReference>
<dbReference type="CDD" id="cd00613">
    <property type="entry name" value="GDC-P"/>
    <property type="match status" value="1"/>
</dbReference>
<evidence type="ECO:0000256" key="1">
    <source>
        <dbReference type="ARBA" id="ARBA00003788"/>
    </source>
</evidence>
<dbReference type="PANTHER" id="PTHR42806">
    <property type="entry name" value="GLYCINE CLEAVAGE SYSTEM P-PROTEIN"/>
    <property type="match status" value="1"/>
</dbReference>
<comment type="catalytic activity">
    <reaction evidence="3 4">
        <text>N(6)-[(R)-lipoyl]-L-lysyl-[glycine-cleavage complex H protein] + glycine + H(+) = N(6)-[(R)-S(8)-aminomethyldihydrolipoyl]-L-lysyl-[glycine-cleavage complex H protein] + CO2</text>
        <dbReference type="Rhea" id="RHEA:24304"/>
        <dbReference type="Rhea" id="RHEA-COMP:10494"/>
        <dbReference type="Rhea" id="RHEA-COMP:10495"/>
        <dbReference type="ChEBI" id="CHEBI:15378"/>
        <dbReference type="ChEBI" id="CHEBI:16526"/>
        <dbReference type="ChEBI" id="CHEBI:57305"/>
        <dbReference type="ChEBI" id="CHEBI:83099"/>
        <dbReference type="ChEBI" id="CHEBI:83143"/>
        <dbReference type="EC" id="1.4.4.2"/>
    </reaction>
</comment>
<dbReference type="NCBIfam" id="NF001696">
    <property type="entry name" value="PRK00451.1"/>
    <property type="match status" value="1"/>
</dbReference>
<dbReference type="EMBL" id="PTQZ01000078">
    <property type="protein sequence ID" value="PQA44887.1"/>
    <property type="molecule type" value="Genomic_DNA"/>
</dbReference>
<comment type="caution">
    <text evidence="6">The sequence shown here is derived from an EMBL/GenBank/DDBJ whole genome shotgun (WGS) entry which is preliminary data.</text>
</comment>
<comment type="subunit">
    <text evidence="4">The glycine cleavage system is composed of four proteins: P, T, L and H. In this organism, the P 'protein' is a heterodimer of two subunits.</text>
</comment>
<dbReference type="Gene3D" id="3.90.1150.10">
    <property type="entry name" value="Aspartate Aminotransferase, domain 1"/>
    <property type="match status" value="1"/>
</dbReference>
<dbReference type="GO" id="GO:0004375">
    <property type="term" value="F:glycine dehydrogenase (decarboxylating) activity"/>
    <property type="evidence" value="ECO:0007669"/>
    <property type="project" value="UniProtKB-EC"/>
</dbReference>
<organism evidence="6 7">
    <name type="scientific">Amnimonas aquatica</name>
    <dbReference type="NCBI Taxonomy" id="2094561"/>
    <lineage>
        <taxon>Bacteria</taxon>
        <taxon>Pseudomonadati</taxon>
        <taxon>Pseudomonadota</taxon>
        <taxon>Gammaproteobacteria</taxon>
        <taxon>Moraxellales</taxon>
        <taxon>Moraxellaceae</taxon>
        <taxon>Amnimonas</taxon>
    </lineage>
</organism>
<keyword evidence="7" id="KW-1185">Reference proteome</keyword>
<dbReference type="Pfam" id="PF02347">
    <property type="entry name" value="GDC-P"/>
    <property type="match status" value="1"/>
</dbReference>
<dbReference type="InterPro" id="IPR015422">
    <property type="entry name" value="PyrdxlP-dep_Trfase_small"/>
</dbReference>
<evidence type="ECO:0000313" key="6">
    <source>
        <dbReference type="EMBL" id="PQA44887.1"/>
    </source>
</evidence>
<gene>
    <name evidence="4" type="primary">gcvPA</name>
    <name evidence="6" type="ORF">C5O18_04645</name>
</gene>
<keyword evidence="2 4" id="KW-0560">Oxidoreductase</keyword>
<dbReference type="InterPro" id="IPR023010">
    <property type="entry name" value="GcvPA"/>
</dbReference>
<reference evidence="7" key="1">
    <citation type="submission" date="2018-02" db="EMBL/GenBank/DDBJ databases">
        <title>Genome sequencing of Solimonas sp. HR-BB.</title>
        <authorList>
            <person name="Lee Y."/>
            <person name="Jeon C.O."/>
        </authorList>
    </citation>
    <scope>NUCLEOTIDE SEQUENCE [LARGE SCALE GENOMIC DNA]</scope>
    <source>
        <strain evidence="7">HR-E</strain>
    </source>
</reference>
<evidence type="ECO:0000313" key="7">
    <source>
        <dbReference type="Proteomes" id="UP000243900"/>
    </source>
</evidence>
<dbReference type="SUPFAM" id="SSF53383">
    <property type="entry name" value="PLP-dependent transferases"/>
    <property type="match status" value="1"/>
</dbReference>
<dbReference type="InterPro" id="IPR049315">
    <property type="entry name" value="GDC-P_N"/>
</dbReference>
<dbReference type="EC" id="1.4.4.2" evidence="4"/>
<dbReference type="InterPro" id="IPR020581">
    <property type="entry name" value="GDC_P"/>
</dbReference>
<evidence type="ECO:0000256" key="4">
    <source>
        <dbReference type="HAMAP-Rule" id="MF_00712"/>
    </source>
</evidence>